<feature type="transmembrane region" description="Helical" evidence="7">
    <location>
        <begin position="158"/>
        <end position="179"/>
    </location>
</feature>
<dbReference type="STRING" id="98403.A0A151GK17"/>
<dbReference type="FunCoup" id="A0A151GK17">
    <property type="interactions" value="726"/>
</dbReference>
<feature type="transmembrane region" description="Helical" evidence="7">
    <location>
        <begin position="519"/>
        <end position="537"/>
    </location>
</feature>
<dbReference type="PROSITE" id="PS50850">
    <property type="entry name" value="MFS"/>
    <property type="match status" value="1"/>
</dbReference>
<feature type="transmembrane region" description="Helical" evidence="7">
    <location>
        <begin position="132"/>
        <end position="152"/>
    </location>
</feature>
<protein>
    <submittedName>
        <fullName evidence="9">Phosphate permease</fullName>
    </submittedName>
</protein>
<evidence type="ECO:0000256" key="1">
    <source>
        <dbReference type="ARBA" id="ARBA00004141"/>
    </source>
</evidence>
<dbReference type="SUPFAM" id="SSF103473">
    <property type="entry name" value="MFS general substrate transporter"/>
    <property type="match status" value="1"/>
</dbReference>
<dbReference type="Gene3D" id="1.20.1250.20">
    <property type="entry name" value="MFS general substrate transporter like domains"/>
    <property type="match status" value="2"/>
</dbReference>
<dbReference type="InterPro" id="IPR005828">
    <property type="entry name" value="MFS_sugar_transport-like"/>
</dbReference>
<dbReference type="EMBL" id="LAYC01000002">
    <property type="protein sequence ID" value="KYK57463.1"/>
    <property type="molecule type" value="Genomic_DNA"/>
</dbReference>
<feature type="transmembrane region" description="Helical" evidence="7">
    <location>
        <begin position="383"/>
        <end position="406"/>
    </location>
</feature>
<dbReference type="InterPro" id="IPR036259">
    <property type="entry name" value="MFS_trans_sf"/>
</dbReference>
<sequence>MAAANASNIPPPPVVVKTSGGNSAYHNFHNDFAHVADVNERRRLALAEIDKAPFGWYHIRACVVAGVGFFTDSYDIFTASLLTVMLGIVYFPGQGAMPKSSDNAIKLATSAGTVVGQLGFGMLADVVGRKKMYGLELILIIFATISQALTSGSPSCDIIGLIIFWRVLMGIGIGGDYPLSSIITSEFATTKWRGAMMAAVFAMQGIGQLAAALVMLFVTLGFKESLVGAASTKVCTGDCQVAVDRMWRILIGFGAVPACIALYFRLTIPETPRYTFDVARDVEKAQVDVKAYVAGKNEGEPDALAQVETNRAAETELEVPKASWTDFFRHYSKLKNAGLLLGTAGSWFVLDVAFYGLSLNNAQILDTIGFSTDQNKSSNVYQYLYNIAVGNLVIVLAGAVPGYWVSVATIDTLGRKKIQLGGFIILTILFIAMGFAYHSLTANGLLAIYVLAQFFFNFGPNTTTFIVPGEVFPTRYRSTSHGISAASGKIGSMIGQGAISTLRSRGATPGNPSPWMDHVLQIYALFMFVGCFTTLLIPETARKTLEELCGEDDYTTSHHDNVGGVLERVSNEGEKQADKTS</sequence>
<dbReference type="AlphaFoldDB" id="A0A151GK17"/>
<evidence type="ECO:0000256" key="7">
    <source>
        <dbReference type="SAM" id="Phobius"/>
    </source>
</evidence>
<dbReference type="GO" id="GO:0016020">
    <property type="term" value="C:membrane"/>
    <property type="evidence" value="ECO:0007669"/>
    <property type="project" value="UniProtKB-SubCell"/>
</dbReference>
<reference evidence="9 10" key="1">
    <citation type="journal article" date="2016" name="Sci. Rep.">
        <title>Insights into Adaptations to a Near-Obligate Nematode Endoparasitic Lifestyle from the Finished Genome of Drechmeria coniospora.</title>
        <authorList>
            <person name="Zhang L."/>
            <person name="Zhou Z."/>
            <person name="Guo Q."/>
            <person name="Fokkens L."/>
            <person name="Miskei M."/>
            <person name="Pocsi I."/>
            <person name="Zhang W."/>
            <person name="Chen M."/>
            <person name="Wang L."/>
            <person name="Sun Y."/>
            <person name="Donzelli B.G."/>
            <person name="Gibson D.M."/>
            <person name="Nelson D.R."/>
            <person name="Luo J.G."/>
            <person name="Rep M."/>
            <person name="Liu H."/>
            <person name="Yang S."/>
            <person name="Wang J."/>
            <person name="Krasnoff S.B."/>
            <person name="Xu Y."/>
            <person name="Molnar I."/>
            <person name="Lin M."/>
        </authorList>
    </citation>
    <scope>NUCLEOTIDE SEQUENCE [LARGE SCALE GENOMIC DNA]</scope>
    <source>
        <strain evidence="9 10">ARSEF 6962</strain>
    </source>
</reference>
<dbReference type="GO" id="GO:0005315">
    <property type="term" value="F:phosphate transmembrane transporter activity"/>
    <property type="evidence" value="ECO:0007669"/>
    <property type="project" value="InterPro"/>
</dbReference>
<evidence type="ECO:0000256" key="2">
    <source>
        <dbReference type="ARBA" id="ARBA00022448"/>
    </source>
</evidence>
<dbReference type="GeneID" id="63717116"/>
<keyword evidence="3" id="KW-0592">Phosphate transport</keyword>
<evidence type="ECO:0000313" key="10">
    <source>
        <dbReference type="Proteomes" id="UP000076580"/>
    </source>
</evidence>
<keyword evidence="4 7" id="KW-0812">Transmembrane</keyword>
<feature type="transmembrane region" description="Helical" evidence="7">
    <location>
        <begin position="200"/>
        <end position="222"/>
    </location>
</feature>
<feature type="domain" description="Major facilitator superfamily (MFS) profile" evidence="8">
    <location>
        <begin position="61"/>
        <end position="542"/>
    </location>
</feature>
<comment type="caution">
    <text evidence="9">The sequence shown here is derived from an EMBL/GenBank/DDBJ whole genome shotgun (WGS) entry which is preliminary data.</text>
</comment>
<dbReference type="InterPro" id="IPR005829">
    <property type="entry name" value="Sugar_transporter_CS"/>
</dbReference>
<accession>A0A151GK17</accession>
<feature type="transmembrane region" description="Helical" evidence="7">
    <location>
        <begin position="76"/>
        <end position="93"/>
    </location>
</feature>
<proteinExistence type="predicted"/>
<comment type="subcellular location">
    <subcellularLocation>
        <location evidence="1">Membrane</location>
        <topology evidence="1">Multi-pass membrane protein</topology>
    </subcellularLocation>
</comment>
<keyword evidence="10" id="KW-1185">Reference proteome</keyword>
<feature type="transmembrane region" description="Helical" evidence="7">
    <location>
        <begin position="418"/>
        <end position="437"/>
    </location>
</feature>
<dbReference type="Proteomes" id="UP000076580">
    <property type="component" value="Chromosome 02"/>
</dbReference>
<organism evidence="9 10">
    <name type="scientific">Drechmeria coniospora</name>
    <name type="common">Nematophagous fungus</name>
    <name type="synonym">Meria coniospora</name>
    <dbReference type="NCBI Taxonomy" id="98403"/>
    <lineage>
        <taxon>Eukaryota</taxon>
        <taxon>Fungi</taxon>
        <taxon>Dikarya</taxon>
        <taxon>Ascomycota</taxon>
        <taxon>Pezizomycotina</taxon>
        <taxon>Sordariomycetes</taxon>
        <taxon>Hypocreomycetidae</taxon>
        <taxon>Hypocreales</taxon>
        <taxon>Ophiocordycipitaceae</taxon>
        <taxon>Drechmeria</taxon>
    </lineage>
</organism>
<feature type="transmembrane region" description="Helical" evidence="7">
    <location>
        <begin position="337"/>
        <end position="357"/>
    </location>
</feature>
<dbReference type="CDD" id="cd17364">
    <property type="entry name" value="MFS_PhT"/>
    <property type="match status" value="1"/>
</dbReference>
<dbReference type="GO" id="GO:0006817">
    <property type="term" value="P:phosphate ion transport"/>
    <property type="evidence" value="ECO:0007669"/>
    <property type="project" value="UniProtKB-KW"/>
</dbReference>
<gene>
    <name evidence="9" type="ORF">DCS_04473</name>
</gene>
<evidence type="ECO:0000259" key="8">
    <source>
        <dbReference type="PROSITE" id="PS50850"/>
    </source>
</evidence>
<dbReference type="RefSeq" id="XP_040656815.1">
    <property type="nucleotide sequence ID" value="XM_040801782.1"/>
</dbReference>
<dbReference type="InterPro" id="IPR020846">
    <property type="entry name" value="MFS_dom"/>
</dbReference>
<evidence type="ECO:0000313" key="9">
    <source>
        <dbReference type="EMBL" id="KYK57463.1"/>
    </source>
</evidence>
<evidence type="ECO:0000256" key="3">
    <source>
        <dbReference type="ARBA" id="ARBA00022592"/>
    </source>
</evidence>
<dbReference type="PROSITE" id="PS00217">
    <property type="entry name" value="SUGAR_TRANSPORT_2"/>
    <property type="match status" value="1"/>
</dbReference>
<dbReference type="NCBIfam" id="TIGR00887">
    <property type="entry name" value="2A0109"/>
    <property type="match status" value="1"/>
</dbReference>
<evidence type="ECO:0000256" key="6">
    <source>
        <dbReference type="ARBA" id="ARBA00023136"/>
    </source>
</evidence>
<feature type="transmembrane region" description="Helical" evidence="7">
    <location>
        <begin position="246"/>
        <end position="264"/>
    </location>
</feature>
<name>A0A151GK17_DRECN</name>
<evidence type="ECO:0000256" key="5">
    <source>
        <dbReference type="ARBA" id="ARBA00022989"/>
    </source>
</evidence>
<dbReference type="InterPro" id="IPR004738">
    <property type="entry name" value="Phos_permease"/>
</dbReference>
<dbReference type="Pfam" id="PF00083">
    <property type="entry name" value="Sugar_tr"/>
    <property type="match status" value="1"/>
</dbReference>
<dbReference type="PANTHER" id="PTHR24064">
    <property type="entry name" value="SOLUTE CARRIER FAMILY 22 MEMBER"/>
    <property type="match status" value="1"/>
</dbReference>
<keyword evidence="6 7" id="KW-0472">Membrane</keyword>
<keyword evidence="5 7" id="KW-1133">Transmembrane helix</keyword>
<dbReference type="InParanoid" id="A0A151GK17"/>
<keyword evidence="2" id="KW-0813">Transport</keyword>
<evidence type="ECO:0000256" key="4">
    <source>
        <dbReference type="ARBA" id="ARBA00022692"/>
    </source>
</evidence>